<dbReference type="OrthoDB" id="9776737at2"/>
<dbReference type="EC" id="2.4.1.-" evidence="10"/>
<evidence type="ECO:0000256" key="4">
    <source>
        <dbReference type="ARBA" id="ARBA00022676"/>
    </source>
</evidence>
<feature type="transmembrane region" description="Helical" evidence="10">
    <location>
        <begin position="292"/>
        <end position="308"/>
    </location>
</feature>
<reference evidence="13 14" key="1">
    <citation type="journal article" date="2015" name="Antonie Van Leeuwenhoek">
        <title>Streptomyces klenkii sp. nov., isolated from deep marine sediment.</title>
        <authorList>
            <person name="Veyisoglu A."/>
            <person name="Sahin N."/>
        </authorList>
    </citation>
    <scope>NUCLEOTIDE SEQUENCE [LARGE SCALE GENOMIC DNA]</scope>
    <source>
        <strain evidence="13 14">KCTC 29202</strain>
    </source>
</reference>
<keyword evidence="8 10" id="KW-0472">Membrane</keyword>
<dbReference type="PANTHER" id="PTHR10050">
    <property type="entry name" value="DOLICHYL-PHOSPHATE-MANNOSE--PROTEIN MANNOSYLTRANSFERASE"/>
    <property type="match status" value="1"/>
</dbReference>
<evidence type="ECO:0000256" key="10">
    <source>
        <dbReference type="RuleBase" id="RU367007"/>
    </source>
</evidence>
<sequence length="586" mass="65582">MTSDTATHASQGRTAAEQPPPWQLRLRRFGYAARPQQDVRERLVPPFPEPGTRVWSLLGVRQDAAHRLARWSGWTSPLLVTLFAGLIRFWHLGSPKAVIFDETYYAKDAWALWKYGYEAKWPDDINDKVIGGWSDVADAPGYVVHPPVGKWVIGLGEWLFGLNPVGWRFMVAVLGTLSVLMLCRIGRRLFRSTFLGCLAGALMAVDGLHFVMSRTSLLDSVLMFFVLAAFGCVLVDRDRSRARLAAALPVGPDGTARPDDGVGDGLRLGPRPWRIAAGVFLGLACATKWNGIVFLAAFGLMIVLWDAASRRTAGARRPYRSALRRDVPWAFLSTVPVAIAVYLASWTGWFAGSGTYDRTNGWQHSGYNRHWAENDGGYSTDGFLAGVLNPLRSLWKYEQEVWQFNTTLSSPHTYQSNPWSWLVQARPVSYFYESPKPGEDGCPVDAADKCAREVLALGTPLLWWAACFALAYLLYRWALRRDWRAGAVLCGVAAGYLPWFLWQERTIFVFYAVVFLPFLCLALAMMIGAILGPPGSSERRRVAGAVGAGTLVLLIAWNFIYFWPIYTGHAIPVDAWRNRMWFDSWI</sequence>
<evidence type="ECO:0000256" key="2">
    <source>
        <dbReference type="ARBA" id="ARBA00004922"/>
    </source>
</evidence>
<feature type="transmembrane region" description="Helical" evidence="10">
    <location>
        <begin position="192"/>
        <end position="211"/>
    </location>
</feature>
<evidence type="ECO:0000256" key="1">
    <source>
        <dbReference type="ARBA" id="ARBA00004127"/>
    </source>
</evidence>
<dbReference type="UniPathway" id="UPA00378"/>
<evidence type="ECO:0000256" key="5">
    <source>
        <dbReference type="ARBA" id="ARBA00022679"/>
    </source>
</evidence>
<evidence type="ECO:0000313" key="13">
    <source>
        <dbReference type="EMBL" id="RKN71053.1"/>
    </source>
</evidence>
<comment type="similarity">
    <text evidence="3 10">Belongs to the glycosyltransferase 39 family.</text>
</comment>
<proteinExistence type="inferred from homology"/>
<dbReference type="AlphaFoldDB" id="A0A3B0BD47"/>
<accession>A0A3B0BD47</accession>
<feature type="domain" description="Protein O-mannosyl-transferase C-terminal four TM" evidence="12">
    <location>
        <begin position="391"/>
        <end position="585"/>
    </location>
</feature>
<feature type="transmembrane region" description="Helical" evidence="10">
    <location>
        <begin position="71"/>
        <end position="90"/>
    </location>
</feature>
<dbReference type="RefSeq" id="WP_120756731.1">
    <property type="nucleotide sequence ID" value="NZ_RBAM01000007.1"/>
</dbReference>
<keyword evidence="7 10" id="KW-1133">Transmembrane helix</keyword>
<evidence type="ECO:0000256" key="9">
    <source>
        <dbReference type="ARBA" id="ARBA00093617"/>
    </source>
</evidence>
<dbReference type="Pfam" id="PF02366">
    <property type="entry name" value="PMT"/>
    <property type="match status" value="1"/>
</dbReference>
<comment type="caution">
    <text evidence="13">The sequence shown here is derived from an EMBL/GenBank/DDBJ whole genome shotgun (WGS) entry which is preliminary data.</text>
</comment>
<organism evidence="13 14">
    <name type="scientific">Streptomyces klenkii</name>
    <dbReference type="NCBI Taxonomy" id="1420899"/>
    <lineage>
        <taxon>Bacteria</taxon>
        <taxon>Bacillati</taxon>
        <taxon>Actinomycetota</taxon>
        <taxon>Actinomycetes</taxon>
        <taxon>Kitasatosporales</taxon>
        <taxon>Streptomycetaceae</taxon>
        <taxon>Streptomyces</taxon>
    </lineage>
</organism>
<protein>
    <recommendedName>
        <fullName evidence="9 10">Polyprenol-phosphate-mannose--protein mannosyltransferase</fullName>
        <ecNumber evidence="10">2.4.1.-</ecNumber>
    </recommendedName>
</protein>
<feature type="transmembrane region" description="Helical" evidence="10">
    <location>
        <begin position="485"/>
        <end position="502"/>
    </location>
</feature>
<evidence type="ECO:0000256" key="7">
    <source>
        <dbReference type="ARBA" id="ARBA00022989"/>
    </source>
</evidence>
<evidence type="ECO:0000256" key="6">
    <source>
        <dbReference type="ARBA" id="ARBA00022692"/>
    </source>
</evidence>
<dbReference type="InterPro" id="IPR003342">
    <property type="entry name" value="ArnT-like_N"/>
</dbReference>
<feature type="transmembrane region" description="Helical" evidence="10">
    <location>
        <begin position="461"/>
        <end position="478"/>
    </location>
</feature>
<dbReference type="PANTHER" id="PTHR10050:SF46">
    <property type="entry name" value="PROTEIN O-MANNOSYL-TRANSFERASE 2"/>
    <property type="match status" value="1"/>
</dbReference>
<dbReference type="InterPro" id="IPR032421">
    <property type="entry name" value="PMT_4TMC"/>
</dbReference>
<dbReference type="EMBL" id="RBAM01000007">
    <property type="protein sequence ID" value="RKN71053.1"/>
    <property type="molecule type" value="Genomic_DNA"/>
</dbReference>
<evidence type="ECO:0000259" key="12">
    <source>
        <dbReference type="Pfam" id="PF16192"/>
    </source>
</evidence>
<keyword evidence="5 10" id="KW-0808">Transferase</keyword>
<feature type="transmembrane region" description="Helical" evidence="10">
    <location>
        <begin position="329"/>
        <end position="351"/>
    </location>
</feature>
<dbReference type="Proteomes" id="UP000270343">
    <property type="component" value="Unassembled WGS sequence"/>
</dbReference>
<dbReference type="GO" id="GO:0004169">
    <property type="term" value="F:dolichyl-phosphate-mannose-protein mannosyltransferase activity"/>
    <property type="evidence" value="ECO:0007669"/>
    <property type="project" value="UniProtKB-UniRule"/>
</dbReference>
<evidence type="ECO:0000313" key="14">
    <source>
        <dbReference type="Proteomes" id="UP000270343"/>
    </source>
</evidence>
<name>A0A3B0BD47_9ACTN</name>
<feature type="domain" description="ArnT-like N-terminal" evidence="11">
    <location>
        <begin position="79"/>
        <end position="235"/>
    </location>
</feature>
<evidence type="ECO:0000256" key="3">
    <source>
        <dbReference type="ARBA" id="ARBA00007222"/>
    </source>
</evidence>
<feature type="transmembrane region" description="Helical" evidence="10">
    <location>
        <begin position="508"/>
        <end position="530"/>
    </location>
</feature>
<keyword evidence="10" id="KW-1003">Cell membrane</keyword>
<comment type="subcellular location">
    <subcellularLocation>
        <location evidence="10">Cell membrane</location>
    </subcellularLocation>
    <subcellularLocation>
        <location evidence="1">Endomembrane system</location>
        <topology evidence="1">Multi-pass membrane protein</topology>
    </subcellularLocation>
</comment>
<evidence type="ECO:0000259" key="11">
    <source>
        <dbReference type="Pfam" id="PF02366"/>
    </source>
</evidence>
<dbReference type="InterPro" id="IPR027005">
    <property type="entry name" value="PMT-like"/>
</dbReference>
<comment type="pathway">
    <text evidence="2 10">Protein modification; protein glycosylation.</text>
</comment>
<keyword evidence="6 10" id="KW-0812">Transmembrane</keyword>
<dbReference type="Pfam" id="PF16192">
    <property type="entry name" value="PMT_4TMC"/>
    <property type="match status" value="1"/>
</dbReference>
<keyword evidence="14" id="KW-1185">Reference proteome</keyword>
<dbReference type="GO" id="GO:0012505">
    <property type="term" value="C:endomembrane system"/>
    <property type="evidence" value="ECO:0007669"/>
    <property type="project" value="UniProtKB-SubCell"/>
</dbReference>
<keyword evidence="4 10" id="KW-0328">Glycosyltransferase</keyword>
<feature type="transmembrane region" description="Helical" evidence="10">
    <location>
        <begin position="217"/>
        <end position="235"/>
    </location>
</feature>
<feature type="transmembrane region" description="Helical" evidence="10">
    <location>
        <begin position="542"/>
        <end position="563"/>
    </location>
</feature>
<gene>
    <name evidence="13" type="ORF">D7231_19460</name>
</gene>
<evidence type="ECO:0000256" key="8">
    <source>
        <dbReference type="ARBA" id="ARBA00023136"/>
    </source>
</evidence>
<dbReference type="GO" id="GO:0005886">
    <property type="term" value="C:plasma membrane"/>
    <property type="evidence" value="ECO:0007669"/>
    <property type="project" value="UniProtKB-SubCell"/>
</dbReference>
<feature type="transmembrane region" description="Helical" evidence="10">
    <location>
        <begin position="165"/>
        <end position="185"/>
    </location>
</feature>
<comment type="function">
    <text evidence="10">Protein O-mannosyltransferase that catalyzes the transfer of a single mannose residue from a polyprenol phospho-mannosyl lipidic donor to the hydroxyl group of selected serine and threonine residues in acceptor proteins.</text>
</comment>